<dbReference type="RefSeq" id="WP_157300655.1">
    <property type="nucleotide sequence ID" value="NZ_BAAAZB010000005.1"/>
</dbReference>
<feature type="domain" description="RNA polymerase sigma factor 70 region 4 type 2" evidence="6">
    <location>
        <begin position="128"/>
        <end position="169"/>
    </location>
</feature>
<keyword evidence="3" id="KW-0731">Sigma factor</keyword>
<dbReference type="InterPro" id="IPR013325">
    <property type="entry name" value="RNA_pol_sigma_r2"/>
</dbReference>
<evidence type="ECO:0000256" key="3">
    <source>
        <dbReference type="ARBA" id="ARBA00023082"/>
    </source>
</evidence>
<evidence type="ECO:0000313" key="7">
    <source>
        <dbReference type="EMBL" id="MVT42019.1"/>
    </source>
</evidence>
<comment type="caution">
    <text evidence="7">The sequence shown here is derived from an EMBL/GenBank/DDBJ whole genome shotgun (WGS) entry which is preliminary data.</text>
</comment>
<feature type="domain" description="RNA polymerase sigma-70 region 2" evidence="5">
    <location>
        <begin position="21"/>
        <end position="87"/>
    </location>
</feature>
<dbReference type="InterPro" id="IPR014284">
    <property type="entry name" value="RNA_pol_sigma-70_dom"/>
</dbReference>
<name>A0A6N8JCM6_9BACT</name>
<keyword evidence="8" id="KW-1185">Reference proteome</keyword>
<accession>A0A6N8JCM6</accession>
<evidence type="ECO:0000256" key="1">
    <source>
        <dbReference type="ARBA" id="ARBA00010641"/>
    </source>
</evidence>
<dbReference type="Proteomes" id="UP000468388">
    <property type="component" value="Unassembled WGS sequence"/>
</dbReference>
<dbReference type="InterPro" id="IPR007627">
    <property type="entry name" value="RNA_pol_sigma70_r2"/>
</dbReference>
<evidence type="ECO:0000313" key="8">
    <source>
        <dbReference type="Proteomes" id="UP000468388"/>
    </source>
</evidence>
<reference evidence="7 8" key="1">
    <citation type="submission" date="2019-12" db="EMBL/GenBank/DDBJ databases">
        <title>The draft genomic sequence of strain Chitinophaga oryziterrae JCM 16595.</title>
        <authorList>
            <person name="Zhang X."/>
        </authorList>
    </citation>
    <scope>NUCLEOTIDE SEQUENCE [LARGE SCALE GENOMIC DNA]</scope>
    <source>
        <strain evidence="7 8">JCM 16595</strain>
    </source>
</reference>
<dbReference type="Pfam" id="PF08281">
    <property type="entry name" value="Sigma70_r4_2"/>
    <property type="match status" value="1"/>
</dbReference>
<dbReference type="AlphaFoldDB" id="A0A6N8JCM6"/>
<keyword evidence="2" id="KW-0805">Transcription regulation</keyword>
<dbReference type="NCBIfam" id="TIGR02937">
    <property type="entry name" value="sigma70-ECF"/>
    <property type="match status" value="1"/>
</dbReference>
<dbReference type="GO" id="GO:0006352">
    <property type="term" value="P:DNA-templated transcription initiation"/>
    <property type="evidence" value="ECO:0007669"/>
    <property type="project" value="InterPro"/>
</dbReference>
<dbReference type="InterPro" id="IPR013324">
    <property type="entry name" value="RNA_pol_sigma_r3/r4-like"/>
</dbReference>
<comment type="similarity">
    <text evidence="1">Belongs to the sigma-70 factor family. ECF subfamily.</text>
</comment>
<dbReference type="OrthoDB" id="9782991at2"/>
<dbReference type="EMBL" id="WRXO01000004">
    <property type="protein sequence ID" value="MVT42019.1"/>
    <property type="molecule type" value="Genomic_DNA"/>
</dbReference>
<proteinExistence type="inferred from homology"/>
<dbReference type="InterPro" id="IPR013249">
    <property type="entry name" value="RNA_pol_sigma70_r4_t2"/>
</dbReference>
<dbReference type="PANTHER" id="PTHR43133">
    <property type="entry name" value="RNA POLYMERASE ECF-TYPE SIGMA FACTO"/>
    <property type="match status" value="1"/>
</dbReference>
<dbReference type="Pfam" id="PF04542">
    <property type="entry name" value="Sigma70_r2"/>
    <property type="match status" value="1"/>
</dbReference>
<dbReference type="GO" id="GO:0016987">
    <property type="term" value="F:sigma factor activity"/>
    <property type="evidence" value="ECO:0007669"/>
    <property type="project" value="UniProtKB-KW"/>
</dbReference>
<sequence length="186" mass="21419">MHKHFIAALKRGDGEAHTEAFNLHRKNVYNWAFKILKDKDEANDVLQEVFEDFWKDRESINITSTVKGYLTGMARYKALNVCRSKKKQGIQPLEAGEILPAEQSANNAMENKQALEFVRVAVNKIPSEKHKDAFILVHIVGLNYKEASRRMGISVPVIRVYVSRAIQFLRPILQNSLLILLWFQLK</sequence>
<dbReference type="InterPro" id="IPR039425">
    <property type="entry name" value="RNA_pol_sigma-70-like"/>
</dbReference>
<evidence type="ECO:0000259" key="5">
    <source>
        <dbReference type="Pfam" id="PF04542"/>
    </source>
</evidence>
<evidence type="ECO:0000256" key="2">
    <source>
        <dbReference type="ARBA" id="ARBA00023015"/>
    </source>
</evidence>
<dbReference type="PANTHER" id="PTHR43133:SF46">
    <property type="entry name" value="RNA POLYMERASE SIGMA-70 FACTOR ECF SUBFAMILY"/>
    <property type="match status" value="1"/>
</dbReference>
<dbReference type="Gene3D" id="1.10.10.10">
    <property type="entry name" value="Winged helix-like DNA-binding domain superfamily/Winged helix DNA-binding domain"/>
    <property type="match status" value="1"/>
</dbReference>
<dbReference type="SUPFAM" id="SSF88946">
    <property type="entry name" value="Sigma2 domain of RNA polymerase sigma factors"/>
    <property type="match status" value="1"/>
</dbReference>
<dbReference type="InterPro" id="IPR036388">
    <property type="entry name" value="WH-like_DNA-bd_sf"/>
</dbReference>
<evidence type="ECO:0000256" key="4">
    <source>
        <dbReference type="ARBA" id="ARBA00023163"/>
    </source>
</evidence>
<keyword evidence="4" id="KW-0804">Transcription</keyword>
<protein>
    <submittedName>
        <fullName evidence="7">Sigma-70 family RNA polymerase sigma factor</fullName>
    </submittedName>
</protein>
<evidence type="ECO:0000259" key="6">
    <source>
        <dbReference type="Pfam" id="PF08281"/>
    </source>
</evidence>
<organism evidence="7 8">
    <name type="scientific">Chitinophaga oryziterrae</name>
    <dbReference type="NCBI Taxonomy" id="1031224"/>
    <lineage>
        <taxon>Bacteria</taxon>
        <taxon>Pseudomonadati</taxon>
        <taxon>Bacteroidota</taxon>
        <taxon>Chitinophagia</taxon>
        <taxon>Chitinophagales</taxon>
        <taxon>Chitinophagaceae</taxon>
        <taxon>Chitinophaga</taxon>
    </lineage>
</organism>
<dbReference type="SUPFAM" id="SSF88659">
    <property type="entry name" value="Sigma3 and sigma4 domains of RNA polymerase sigma factors"/>
    <property type="match status" value="1"/>
</dbReference>
<dbReference type="Gene3D" id="1.10.1740.10">
    <property type="match status" value="1"/>
</dbReference>
<dbReference type="GO" id="GO:0003677">
    <property type="term" value="F:DNA binding"/>
    <property type="evidence" value="ECO:0007669"/>
    <property type="project" value="InterPro"/>
</dbReference>
<gene>
    <name evidence="7" type="ORF">GO495_15615</name>
</gene>